<protein>
    <submittedName>
        <fullName evidence="3">Uncharacterized protein</fullName>
    </submittedName>
</protein>
<dbReference type="AlphaFoldDB" id="A0A915I671"/>
<evidence type="ECO:0000313" key="3">
    <source>
        <dbReference type="WBParaSite" id="nRc.2.0.1.t09634-RA"/>
    </source>
</evidence>
<evidence type="ECO:0000313" key="2">
    <source>
        <dbReference type="Proteomes" id="UP000887565"/>
    </source>
</evidence>
<evidence type="ECO:0000256" key="1">
    <source>
        <dbReference type="SAM" id="MobiDB-lite"/>
    </source>
</evidence>
<name>A0A915I671_ROMCU</name>
<keyword evidence="2" id="KW-1185">Reference proteome</keyword>
<feature type="region of interest" description="Disordered" evidence="1">
    <location>
        <begin position="66"/>
        <end position="89"/>
    </location>
</feature>
<dbReference type="WBParaSite" id="nRc.2.0.1.t09634-RA">
    <property type="protein sequence ID" value="nRc.2.0.1.t09634-RA"/>
    <property type="gene ID" value="nRc.2.0.1.g09634"/>
</dbReference>
<sequence length="127" mass="14924">MHQFTLNTFTNEGHQPERHPNRYQEMNRIQNKKCDHRLTTEDTLRPLSNLPKRNFKTFRTVQIVNWPPLRSNPHNPDNGHTKPARLISEGQPVWRTMVKHSVTTSFRDTLLDPKMNGGYGGQRRGIR</sequence>
<proteinExistence type="predicted"/>
<dbReference type="Proteomes" id="UP000887565">
    <property type="component" value="Unplaced"/>
</dbReference>
<reference evidence="3" key="1">
    <citation type="submission" date="2022-11" db="UniProtKB">
        <authorList>
            <consortium name="WormBaseParasite"/>
        </authorList>
    </citation>
    <scope>IDENTIFICATION</scope>
</reference>
<organism evidence="2 3">
    <name type="scientific">Romanomermis culicivorax</name>
    <name type="common">Nematode worm</name>
    <dbReference type="NCBI Taxonomy" id="13658"/>
    <lineage>
        <taxon>Eukaryota</taxon>
        <taxon>Metazoa</taxon>
        <taxon>Ecdysozoa</taxon>
        <taxon>Nematoda</taxon>
        <taxon>Enoplea</taxon>
        <taxon>Dorylaimia</taxon>
        <taxon>Mermithida</taxon>
        <taxon>Mermithoidea</taxon>
        <taxon>Mermithidae</taxon>
        <taxon>Romanomermis</taxon>
    </lineage>
</organism>
<accession>A0A915I671</accession>